<reference evidence="2 3" key="1">
    <citation type="submission" date="2016-10" db="EMBL/GenBank/DDBJ databases">
        <authorList>
            <person name="Varghese N."/>
            <person name="Submissions S."/>
        </authorList>
    </citation>
    <scope>NUCLEOTIDE SEQUENCE [LARGE SCALE GENOMIC DNA]</scope>
    <source>
        <strain evidence="2 3">DSM 2260</strain>
    </source>
</reference>
<evidence type="ECO:0000313" key="3">
    <source>
        <dbReference type="Proteomes" id="UP000198717"/>
    </source>
</evidence>
<dbReference type="RefSeq" id="WP_090491640.1">
    <property type="nucleotide sequence ID" value="NZ_BJVY01000074.1"/>
</dbReference>
<reference evidence="1 4" key="2">
    <citation type="submission" date="2019-07" db="EMBL/GenBank/DDBJ databases">
        <title>Whole genome shotgun sequence of Myxococcus virescens NBRC 100334.</title>
        <authorList>
            <person name="Hosoyama A."/>
            <person name="Uohara A."/>
            <person name="Ohji S."/>
            <person name="Ichikawa N."/>
        </authorList>
    </citation>
    <scope>NUCLEOTIDE SEQUENCE [LARGE SCALE GENOMIC DNA]</scope>
    <source>
        <strain evidence="1 4">NBRC 100334</strain>
    </source>
</reference>
<dbReference type="EMBL" id="BJVY01000074">
    <property type="protein sequence ID" value="GEL75446.1"/>
    <property type="molecule type" value="Genomic_DNA"/>
</dbReference>
<accession>A0A511HPC8</accession>
<sequence>MTTMQWMAVADNVKHEFQAAGLLAALSHAEGWLGEAANRTTIEVWPLHDWDAMQEPEDPYRSPVAKVVRGAGENWWLSSHEEPLKLVGQPALTELGSAYAYDLS</sequence>
<dbReference type="AlphaFoldDB" id="A0A511HPC8"/>
<keyword evidence="3" id="KW-1185">Reference proteome</keyword>
<proteinExistence type="predicted"/>
<evidence type="ECO:0000313" key="4">
    <source>
        <dbReference type="Proteomes" id="UP000321224"/>
    </source>
</evidence>
<protein>
    <submittedName>
        <fullName evidence="1">Uncharacterized protein</fullName>
    </submittedName>
</protein>
<comment type="caution">
    <text evidence="1">The sequence shown here is derived from an EMBL/GenBank/DDBJ whole genome shotgun (WGS) entry which is preliminary data.</text>
</comment>
<organism evidence="1 4">
    <name type="scientific">Myxococcus virescens</name>
    <dbReference type="NCBI Taxonomy" id="83456"/>
    <lineage>
        <taxon>Bacteria</taxon>
        <taxon>Pseudomonadati</taxon>
        <taxon>Myxococcota</taxon>
        <taxon>Myxococcia</taxon>
        <taxon>Myxococcales</taxon>
        <taxon>Cystobacterineae</taxon>
        <taxon>Myxococcaceae</taxon>
        <taxon>Myxococcus</taxon>
    </lineage>
</organism>
<name>A0A511HPC8_9BACT</name>
<evidence type="ECO:0000313" key="1">
    <source>
        <dbReference type="EMBL" id="GEL75446.1"/>
    </source>
</evidence>
<gene>
    <name evidence="1" type="ORF">MVI01_72300</name>
    <name evidence="2" type="ORF">SAMN04488504_108120</name>
</gene>
<dbReference type="Proteomes" id="UP000321224">
    <property type="component" value="Unassembled WGS sequence"/>
</dbReference>
<dbReference type="Proteomes" id="UP000198717">
    <property type="component" value="Unassembled WGS sequence"/>
</dbReference>
<dbReference type="EMBL" id="FNAJ01000008">
    <property type="protein sequence ID" value="SDE53983.1"/>
    <property type="molecule type" value="Genomic_DNA"/>
</dbReference>
<evidence type="ECO:0000313" key="2">
    <source>
        <dbReference type="EMBL" id="SDE53983.1"/>
    </source>
</evidence>